<evidence type="ECO:0000313" key="2">
    <source>
        <dbReference type="Proteomes" id="UP000724874"/>
    </source>
</evidence>
<evidence type="ECO:0000313" key="1">
    <source>
        <dbReference type="EMBL" id="KAF8870108.1"/>
    </source>
</evidence>
<comment type="caution">
    <text evidence="1">The sequence shown here is derived from an EMBL/GenBank/DDBJ whole genome shotgun (WGS) entry which is preliminary data.</text>
</comment>
<gene>
    <name evidence="1" type="ORF">CPB84DRAFT_883751</name>
</gene>
<dbReference type="AlphaFoldDB" id="A0A9P5N9K1"/>
<name>A0A9P5N9K1_GYMJU</name>
<dbReference type="Proteomes" id="UP000724874">
    <property type="component" value="Unassembled WGS sequence"/>
</dbReference>
<protein>
    <submittedName>
        <fullName evidence="1">Uncharacterized protein</fullName>
    </submittedName>
</protein>
<sequence length="246" mass="27311">MPPSTTLSTLMINILKRARVIIPNSSKGLLFTFKLRRISPPTTHWRPLFWAYSVSSAILNISRPPITPLLPHLPSSVPILTVSSSPPTISSIFSLPTGTRITSNIFDVGGLSHEQHRHSLRSLLVIKRPTQVLHLTNTVHILILLPLQGNARFRHTARHSSASSLRPNTRHSSMHFFTFRNSIRLSLTSVVRSCDPPAVVVIQRVSELIQRMIGGPPGIYKEVNGNQLFYRISCASLAAWATVGQK</sequence>
<keyword evidence="2" id="KW-1185">Reference proteome</keyword>
<accession>A0A9P5N9K1</accession>
<reference evidence="1" key="1">
    <citation type="submission" date="2020-11" db="EMBL/GenBank/DDBJ databases">
        <authorList>
            <consortium name="DOE Joint Genome Institute"/>
            <person name="Ahrendt S."/>
            <person name="Riley R."/>
            <person name="Andreopoulos W."/>
            <person name="LaButti K."/>
            <person name="Pangilinan J."/>
            <person name="Ruiz-duenas F.J."/>
            <person name="Barrasa J.M."/>
            <person name="Sanchez-Garcia M."/>
            <person name="Camarero S."/>
            <person name="Miyauchi S."/>
            <person name="Serrano A."/>
            <person name="Linde D."/>
            <person name="Babiker R."/>
            <person name="Drula E."/>
            <person name="Ayuso-Fernandez I."/>
            <person name="Pacheco R."/>
            <person name="Padilla G."/>
            <person name="Ferreira P."/>
            <person name="Barriuso J."/>
            <person name="Kellner H."/>
            <person name="Castanera R."/>
            <person name="Alfaro M."/>
            <person name="Ramirez L."/>
            <person name="Pisabarro A.G."/>
            <person name="Kuo A."/>
            <person name="Tritt A."/>
            <person name="Lipzen A."/>
            <person name="He G."/>
            <person name="Yan M."/>
            <person name="Ng V."/>
            <person name="Cullen D."/>
            <person name="Martin F."/>
            <person name="Rosso M.-N."/>
            <person name="Henrissat B."/>
            <person name="Hibbett D."/>
            <person name="Martinez A.T."/>
            <person name="Grigoriev I.V."/>
        </authorList>
    </citation>
    <scope>NUCLEOTIDE SEQUENCE</scope>
    <source>
        <strain evidence="1">AH 44721</strain>
    </source>
</reference>
<proteinExistence type="predicted"/>
<organism evidence="1 2">
    <name type="scientific">Gymnopilus junonius</name>
    <name type="common">Spectacular rustgill mushroom</name>
    <name type="synonym">Gymnopilus spectabilis subsp. junonius</name>
    <dbReference type="NCBI Taxonomy" id="109634"/>
    <lineage>
        <taxon>Eukaryota</taxon>
        <taxon>Fungi</taxon>
        <taxon>Dikarya</taxon>
        <taxon>Basidiomycota</taxon>
        <taxon>Agaricomycotina</taxon>
        <taxon>Agaricomycetes</taxon>
        <taxon>Agaricomycetidae</taxon>
        <taxon>Agaricales</taxon>
        <taxon>Agaricineae</taxon>
        <taxon>Hymenogastraceae</taxon>
        <taxon>Gymnopilus</taxon>
    </lineage>
</organism>
<dbReference type="EMBL" id="JADNYJ010000376">
    <property type="protein sequence ID" value="KAF8870108.1"/>
    <property type="molecule type" value="Genomic_DNA"/>
</dbReference>